<dbReference type="GO" id="GO:0005737">
    <property type="term" value="C:cytoplasm"/>
    <property type="evidence" value="ECO:0007669"/>
    <property type="project" value="TreeGrafter"/>
</dbReference>
<evidence type="ECO:0000259" key="2">
    <source>
        <dbReference type="Pfam" id="PF23572"/>
    </source>
</evidence>
<dbReference type="RefSeq" id="XP_013403629.1">
    <property type="nucleotide sequence ID" value="XM_013548175.2"/>
</dbReference>
<evidence type="ECO:0000313" key="3">
    <source>
        <dbReference type="Proteomes" id="UP000085678"/>
    </source>
</evidence>
<dbReference type="Pfam" id="PF03321">
    <property type="entry name" value="GH3"/>
    <property type="match status" value="1"/>
</dbReference>
<protein>
    <submittedName>
        <fullName evidence="4 5">GH3 domain-containing protein</fullName>
    </submittedName>
</protein>
<dbReference type="RefSeq" id="XP_013403628.1">
    <property type="nucleotide sequence ID" value="XM_013548174.2"/>
</dbReference>
<dbReference type="AlphaFoldDB" id="A0A1S3J1E6"/>
<dbReference type="InterPro" id="IPR055377">
    <property type="entry name" value="GH3_M"/>
</dbReference>
<dbReference type="Pfam" id="PF23572">
    <property type="entry name" value="GH3_C"/>
    <property type="match status" value="1"/>
</dbReference>
<dbReference type="Pfam" id="PF23571">
    <property type="entry name" value="GH3_M"/>
    <property type="match status" value="1"/>
</dbReference>
<gene>
    <name evidence="4 5" type="primary">LOC106168916</name>
</gene>
<accession>A0A1S3J1E6</accession>
<proteinExistence type="predicted"/>
<dbReference type="PANTHER" id="PTHR31901:SF9">
    <property type="entry name" value="GH3 DOMAIN-CONTAINING PROTEIN"/>
    <property type="match status" value="1"/>
</dbReference>
<feature type="domain" description="GH3 C-terminal" evidence="2">
    <location>
        <begin position="506"/>
        <end position="619"/>
    </location>
</feature>
<reference evidence="4 5" key="1">
    <citation type="submission" date="2025-04" db="UniProtKB">
        <authorList>
            <consortium name="RefSeq"/>
        </authorList>
    </citation>
    <scope>IDENTIFICATION</scope>
    <source>
        <tissue evidence="4 5">Gonads</tissue>
    </source>
</reference>
<dbReference type="KEGG" id="lak:106168916"/>
<dbReference type="InterPro" id="IPR055378">
    <property type="entry name" value="GH3_C"/>
</dbReference>
<evidence type="ECO:0000259" key="1">
    <source>
        <dbReference type="Pfam" id="PF23571"/>
    </source>
</evidence>
<evidence type="ECO:0000313" key="5">
    <source>
        <dbReference type="RefSeq" id="XP_013403629.1"/>
    </source>
</evidence>
<organism evidence="3 5">
    <name type="scientific">Lingula anatina</name>
    <name type="common">Brachiopod</name>
    <name type="synonym">Lingula unguis</name>
    <dbReference type="NCBI Taxonomy" id="7574"/>
    <lineage>
        <taxon>Eukaryota</taxon>
        <taxon>Metazoa</taxon>
        <taxon>Spiralia</taxon>
        <taxon>Lophotrochozoa</taxon>
        <taxon>Brachiopoda</taxon>
        <taxon>Linguliformea</taxon>
        <taxon>Lingulata</taxon>
        <taxon>Lingulida</taxon>
        <taxon>Linguloidea</taxon>
        <taxon>Lingulidae</taxon>
        <taxon>Lingula</taxon>
    </lineage>
</organism>
<dbReference type="GO" id="GO:0016881">
    <property type="term" value="F:acid-amino acid ligase activity"/>
    <property type="evidence" value="ECO:0007669"/>
    <property type="project" value="TreeGrafter"/>
</dbReference>
<dbReference type="Proteomes" id="UP000085678">
    <property type="component" value="Unplaced"/>
</dbReference>
<dbReference type="OrthoDB" id="10004661at2759"/>
<dbReference type="PANTHER" id="PTHR31901">
    <property type="entry name" value="GH3 DOMAIN-CONTAINING PROTEIN"/>
    <property type="match status" value="1"/>
</dbReference>
<evidence type="ECO:0000313" key="4">
    <source>
        <dbReference type="RefSeq" id="XP_013403628.1"/>
    </source>
</evidence>
<sequence length="636" mass="72539">MSYDGRVVKYLTSKDYALKRDEVINARWIFRKSLRVAGVLTGAFVGCMAIDMNIKSANSNHTFGSLVNHYFATTILKGIGHFQEKRLQYDCYKATSVQEKILLQRLRANAATDYGKDHKFSEIKSAEMFRKSHPLTRYAHFQPYITRLHQGEQNVLTKDSPVILAVTSGTSGHSKLIPMIKKQQTNFMLQGVAVSYSVMRGKVPSTRNLQKDMKIMFTPKWQTSPANIPVGPNSSSPTTSKHMLAFYSTPKAGFEIPTEPEALYVHLLFALKDKKLGMIEANFASLVHTAFVALELNWRQLIDDIEYGRVNPDLNISEDIREKLNSLMEPDTARARMLKKEFEKGFDRIAKRIWPLLKIVVCVDTGTFELYGKELRQKYCNGVCLYSPLYAATEGLLGVNCDPWNKNRTYLLHPRSMFYEFIPIADTDKEQPETLLMGEVEQGGVYEMVISTVSGLWRYRFGDVVKIVDFNGQCPIVEFMYRQGQLLNVHGEKISEDVFYKTLVDTVSSWPNVSLVDYCCAESIMASEADRKGSAPYYMVFLELSEEKAGTLGTKQMCMLDQNLQESSYPYKSFRQKRGIGPMVIYVVKPGSFQELRKFMLENTTATANQFKVPRVLKRKDAVSFMIERSLCCYRT</sequence>
<keyword evidence="3" id="KW-1185">Reference proteome</keyword>
<dbReference type="GeneID" id="106168916"/>
<name>A0A1S3J1E6_LINAN</name>
<feature type="domain" description="GH3 middle" evidence="1">
    <location>
        <begin position="410"/>
        <end position="482"/>
    </location>
</feature>
<dbReference type="InterPro" id="IPR004993">
    <property type="entry name" value="GH3"/>
</dbReference>